<feature type="signal peptide" evidence="2">
    <location>
        <begin position="1"/>
        <end position="22"/>
    </location>
</feature>
<reference evidence="3 4" key="1">
    <citation type="submission" date="2024-04" db="EMBL/GenBank/DDBJ databases">
        <title>Draft genome sequence of Pseudoxanthomonas putridarboris WD12.</title>
        <authorList>
            <person name="Oh J."/>
        </authorList>
    </citation>
    <scope>NUCLEOTIDE SEQUENCE [LARGE SCALE GENOMIC DNA]</scope>
    <source>
        <strain evidence="3 4">WD12</strain>
    </source>
</reference>
<proteinExistence type="predicted"/>
<dbReference type="Proteomes" id="UP001459204">
    <property type="component" value="Unassembled WGS sequence"/>
</dbReference>
<dbReference type="RefSeq" id="WP_341725156.1">
    <property type="nucleotide sequence ID" value="NZ_JBBWWT010000002.1"/>
</dbReference>
<evidence type="ECO:0000313" key="3">
    <source>
        <dbReference type="EMBL" id="MEL1263977.1"/>
    </source>
</evidence>
<dbReference type="Gene3D" id="2.160.20.10">
    <property type="entry name" value="Single-stranded right-handed beta-helix, Pectin lyase-like"/>
    <property type="match status" value="1"/>
</dbReference>
<dbReference type="EMBL" id="JBBWWT010000002">
    <property type="protein sequence ID" value="MEL1263977.1"/>
    <property type="molecule type" value="Genomic_DNA"/>
</dbReference>
<keyword evidence="4" id="KW-1185">Reference proteome</keyword>
<sequence length="567" mass="59558">MRSFNRAALALSLVFLPAVAWSATYTVGPSGRQYTQLSTVFSSNNLAPGDIVEVDGNATYNGNIVVNTDDAGTAANPIIIRWRRAAGQTRPVLQGGTHTIKFQQSNHVVFEGFEITGGSSTCLFSEANDVTVRDVLIRDCPGHGILAADQLSGSFTLEYSEIRNAGSSSNRHPIYMQSDEVAFPGSVFRMRYNYIHSGRGGNLVKVRHERSEIHYNWLEGSAYQAIELIGPDCWTQQNGWSTGLKREDADVVGNVIIQSGSWANAIRIGGDLNGRSQGRVRLVNNTILFTRSGTANAVMVQLGAGSLEMHNNVIHQTTSGAPVVVKENNSAGTPEPCEPQSSAAWTAGRKVAGSNNWVKSGSDAPSEWTGTRSGSDPGLANIAQLQLRPTSGSALVGNGANPPATPSAFPFPSPLAIPQYDPPLRAKMAIGAQKPRVLSGGRISIGALEVSEGSTPPAGPILVNGSQPMVPSRGSGSAGAVSQGAAIPSLPVAPAGSTTPSPVVGPVSSPGTFASADLPVVADRPGANKVRKYANPRLQTRYVRWNPRPVALCDSDESVDGGDSICK</sequence>
<evidence type="ECO:0000256" key="2">
    <source>
        <dbReference type="SAM" id="SignalP"/>
    </source>
</evidence>
<organism evidence="3 4">
    <name type="scientific">Pseudoxanthomonas putridarboris</name>
    <dbReference type="NCBI Taxonomy" id="752605"/>
    <lineage>
        <taxon>Bacteria</taxon>
        <taxon>Pseudomonadati</taxon>
        <taxon>Pseudomonadota</taxon>
        <taxon>Gammaproteobacteria</taxon>
        <taxon>Lysobacterales</taxon>
        <taxon>Lysobacteraceae</taxon>
        <taxon>Pseudoxanthomonas</taxon>
    </lineage>
</organism>
<evidence type="ECO:0008006" key="5">
    <source>
        <dbReference type="Google" id="ProtNLM"/>
    </source>
</evidence>
<dbReference type="SUPFAM" id="SSF51126">
    <property type="entry name" value="Pectin lyase-like"/>
    <property type="match status" value="1"/>
</dbReference>
<evidence type="ECO:0000313" key="4">
    <source>
        <dbReference type="Proteomes" id="UP001459204"/>
    </source>
</evidence>
<comment type="caution">
    <text evidence="3">The sequence shown here is derived from an EMBL/GenBank/DDBJ whole genome shotgun (WGS) entry which is preliminary data.</text>
</comment>
<accession>A0ABU9IYB7</accession>
<evidence type="ECO:0000256" key="1">
    <source>
        <dbReference type="SAM" id="MobiDB-lite"/>
    </source>
</evidence>
<dbReference type="InterPro" id="IPR012334">
    <property type="entry name" value="Pectin_lyas_fold"/>
</dbReference>
<keyword evidence="2" id="KW-0732">Signal</keyword>
<name>A0ABU9IYB7_9GAMM</name>
<dbReference type="InterPro" id="IPR011050">
    <property type="entry name" value="Pectin_lyase_fold/virulence"/>
</dbReference>
<feature type="chain" id="PRO_5045137993" description="Right handed beta helix region" evidence="2">
    <location>
        <begin position="23"/>
        <end position="567"/>
    </location>
</feature>
<protein>
    <recommendedName>
        <fullName evidence="5">Right handed beta helix region</fullName>
    </recommendedName>
</protein>
<feature type="region of interest" description="Disordered" evidence="1">
    <location>
        <begin position="354"/>
        <end position="378"/>
    </location>
</feature>
<gene>
    <name evidence="3" type="ORF">AAD027_06270</name>
</gene>